<evidence type="ECO:0000313" key="2">
    <source>
        <dbReference type="EMBL" id="KAK4005702.1"/>
    </source>
</evidence>
<keyword evidence="3" id="KW-1185">Reference proteome</keyword>
<organism evidence="2 3">
    <name type="scientific">Daphnia magna</name>
    <dbReference type="NCBI Taxonomy" id="35525"/>
    <lineage>
        <taxon>Eukaryota</taxon>
        <taxon>Metazoa</taxon>
        <taxon>Ecdysozoa</taxon>
        <taxon>Arthropoda</taxon>
        <taxon>Crustacea</taxon>
        <taxon>Branchiopoda</taxon>
        <taxon>Diplostraca</taxon>
        <taxon>Cladocera</taxon>
        <taxon>Anomopoda</taxon>
        <taxon>Daphniidae</taxon>
        <taxon>Daphnia</taxon>
    </lineage>
</organism>
<evidence type="ECO:0000256" key="1">
    <source>
        <dbReference type="SAM" id="MobiDB-lite"/>
    </source>
</evidence>
<dbReference type="Proteomes" id="UP001234178">
    <property type="component" value="Unassembled WGS sequence"/>
</dbReference>
<reference evidence="2 3" key="1">
    <citation type="journal article" date="2023" name="Nucleic Acids Res.">
        <title>The hologenome of Daphnia magna reveals possible DNA methylation and microbiome-mediated evolution of the host genome.</title>
        <authorList>
            <person name="Chaturvedi A."/>
            <person name="Li X."/>
            <person name="Dhandapani V."/>
            <person name="Marshall H."/>
            <person name="Kissane S."/>
            <person name="Cuenca-Cambronero M."/>
            <person name="Asole G."/>
            <person name="Calvet F."/>
            <person name="Ruiz-Romero M."/>
            <person name="Marangio P."/>
            <person name="Guigo R."/>
            <person name="Rago D."/>
            <person name="Mirbahai L."/>
            <person name="Eastwood N."/>
            <person name="Colbourne J.K."/>
            <person name="Zhou J."/>
            <person name="Mallon E."/>
            <person name="Orsini L."/>
        </authorList>
    </citation>
    <scope>NUCLEOTIDE SEQUENCE [LARGE SCALE GENOMIC DNA]</scope>
    <source>
        <strain evidence="2">LRV0_1</strain>
    </source>
</reference>
<name>A0ABQ9YYH0_9CRUS</name>
<gene>
    <name evidence="2" type="ORF">OUZ56_010744</name>
</gene>
<protein>
    <submittedName>
        <fullName evidence="2">Uncharacterized protein</fullName>
    </submittedName>
</protein>
<comment type="caution">
    <text evidence="2">The sequence shown here is derived from an EMBL/GenBank/DDBJ whole genome shotgun (WGS) entry which is preliminary data.</text>
</comment>
<sequence length="128" mass="13465">MPNFTPDRVVPNGSDVDNDVGIGPELLGGSSVVAGRSDVKRRTGTALEGPSSCQLELRRPLLYCWLTWLETGVGGAGVLILGTATLAGGGQAGVQRPVSNVVATPLSTLTAHLVRRNERPSARRTKYE</sequence>
<dbReference type="EMBL" id="JAOYFB010000002">
    <property type="protein sequence ID" value="KAK4005702.1"/>
    <property type="molecule type" value="Genomic_DNA"/>
</dbReference>
<evidence type="ECO:0000313" key="3">
    <source>
        <dbReference type="Proteomes" id="UP001234178"/>
    </source>
</evidence>
<proteinExistence type="predicted"/>
<feature type="region of interest" description="Disordered" evidence="1">
    <location>
        <begin position="1"/>
        <end position="23"/>
    </location>
</feature>
<accession>A0ABQ9YYH0</accession>